<dbReference type="RefSeq" id="WP_147090097.1">
    <property type="nucleotide sequence ID" value="NZ_BAABJD010000006.1"/>
</dbReference>
<protein>
    <submittedName>
        <fullName evidence="1">Uncharacterized protein</fullName>
    </submittedName>
</protein>
<dbReference type="OrthoDB" id="7536846at2"/>
<name>A0A5B8S6L1_9SPHN</name>
<reference evidence="1 2" key="1">
    <citation type="journal article" date="2013" name="J. Microbiol. Biotechnol.">
        <title>Novosphingobium ginsenosidimutans sp. nov., with the ability to convert ginsenoside.</title>
        <authorList>
            <person name="Kim J.K."/>
            <person name="He D."/>
            <person name="Liu Q.M."/>
            <person name="Park H.Y."/>
            <person name="Jung M.S."/>
            <person name="Yoon M.H."/>
            <person name="Kim S.C."/>
            <person name="Im W.T."/>
        </authorList>
    </citation>
    <scope>NUCLEOTIDE SEQUENCE [LARGE SCALE GENOMIC DNA]</scope>
    <source>
        <strain evidence="1 2">FW-6</strain>
    </source>
</reference>
<proteinExistence type="predicted"/>
<dbReference type="EMBL" id="CP042345">
    <property type="protein sequence ID" value="QEA16065.1"/>
    <property type="molecule type" value="Genomic_DNA"/>
</dbReference>
<organism evidence="1 2">
    <name type="scientific">Novosphingobium ginsenosidimutans</name>
    <dbReference type="NCBI Taxonomy" id="1176536"/>
    <lineage>
        <taxon>Bacteria</taxon>
        <taxon>Pseudomonadati</taxon>
        <taxon>Pseudomonadota</taxon>
        <taxon>Alphaproteobacteria</taxon>
        <taxon>Sphingomonadales</taxon>
        <taxon>Sphingomonadaceae</taxon>
        <taxon>Novosphingobium</taxon>
    </lineage>
</organism>
<evidence type="ECO:0000313" key="1">
    <source>
        <dbReference type="EMBL" id="QEA16065.1"/>
    </source>
</evidence>
<sequence length="227" mass="25269">MTKDSSYSRSQAQDLTGLDAQMLDYLTRLGALQPSAGGGGKGHHRKYDQFQITLGRMLKEIAGFGLGGSALATIATEFQQSIGWFKSKGLAEYALAASSLIHYRHELETQGYVDMNVVRGTPLQNVKERIYSDDWQGLVALHQVIAPLPDAIVEVCKSVPFEEMRQHYDRFMALSPGGDGKSTSGEIYLFLSEAGSWEIDFEEQPAKATSFITIRLRSLKRSLWRRS</sequence>
<dbReference type="Proteomes" id="UP000321172">
    <property type="component" value="Chromosome"/>
</dbReference>
<keyword evidence="2" id="KW-1185">Reference proteome</keyword>
<evidence type="ECO:0000313" key="2">
    <source>
        <dbReference type="Proteomes" id="UP000321172"/>
    </source>
</evidence>
<dbReference type="KEGG" id="ngf:FRF71_07915"/>
<accession>A0A5B8S6L1</accession>
<dbReference type="AlphaFoldDB" id="A0A5B8S6L1"/>
<gene>
    <name evidence="1" type="ORF">FRF71_07915</name>
</gene>